<evidence type="ECO:0000313" key="9">
    <source>
        <dbReference type="EMBL" id="MCT8972436.1"/>
    </source>
</evidence>
<reference evidence="9 10" key="1">
    <citation type="submission" date="2022-04" db="EMBL/GenBank/DDBJ databases">
        <authorList>
            <person name="Ye Y.-Q."/>
            <person name="Du Z.-J."/>
        </authorList>
    </citation>
    <scope>NUCLEOTIDE SEQUENCE [LARGE SCALE GENOMIC DNA]</scope>
    <source>
        <strain evidence="9 10">A6E488</strain>
    </source>
</reference>
<dbReference type="Pfam" id="PF00348">
    <property type="entry name" value="polyprenyl_synt"/>
    <property type="match status" value="1"/>
</dbReference>
<dbReference type="PROSITE" id="PS00444">
    <property type="entry name" value="POLYPRENYL_SYNTHASE_2"/>
    <property type="match status" value="1"/>
</dbReference>
<dbReference type="PANTHER" id="PTHR43281">
    <property type="entry name" value="FARNESYL DIPHOSPHATE SYNTHASE"/>
    <property type="match status" value="1"/>
</dbReference>
<dbReference type="InterPro" id="IPR053378">
    <property type="entry name" value="Prenyl_diphosphate_synthase"/>
</dbReference>
<sequence>MATTDFEADLATTGKQVDAALEALLGERVLPTGRLGDAMRHAVLGGGKRLRPYVVLRSAELFAIPEAAAMPTACALELLHCYSLVHDDLPAMDDDDLRRGRPTVHRAYDEATAILAGDALLTLAFEVVSAPAPQADPAISATLVHTLARAAGATGMAAGQILDLEAEGRFDGGEPLSLSESQVSHLQSLKTGALFRFAAEAGAILGKASPEDRVRLVRYGAALGRAFQIADDLLDEEASPEELGKATAKDRARGKATLPAVIGKGAAREKLAEAVSAAREALVPYGDRASRLLAAADFAATRRN</sequence>
<keyword evidence="3 8" id="KW-0808">Transferase</keyword>
<dbReference type="EMBL" id="JALIDZ010000004">
    <property type="protein sequence ID" value="MCT8972436.1"/>
    <property type="molecule type" value="Genomic_DNA"/>
</dbReference>
<keyword evidence="10" id="KW-1185">Reference proteome</keyword>
<protein>
    <recommendedName>
        <fullName evidence="7">Probable farnesyl diphosphate synthase</fullName>
    </recommendedName>
</protein>
<dbReference type="GO" id="GO:0046872">
    <property type="term" value="F:metal ion binding"/>
    <property type="evidence" value="ECO:0007669"/>
    <property type="project" value="UniProtKB-KW"/>
</dbReference>
<dbReference type="SUPFAM" id="SSF48576">
    <property type="entry name" value="Terpenoid synthases"/>
    <property type="match status" value="1"/>
</dbReference>
<dbReference type="SFLD" id="SFLDG01017">
    <property type="entry name" value="Polyprenyl_Transferase_Like"/>
    <property type="match status" value="1"/>
</dbReference>
<dbReference type="NCBIfam" id="NF045485">
    <property type="entry name" value="FPPsyn"/>
    <property type="match status" value="1"/>
</dbReference>
<evidence type="ECO:0000256" key="6">
    <source>
        <dbReference type="ARBA" id="ARBA00023229"/>
    </source>
</evidence>
<evidence type="ECO:0000256" key="1">
    <source>
        <dbReference type="ARBA" id="ARBA00001946"/>
    </source>
</evidence>
<dbReference type="PROSITE" id="PS00723">
    <property type="entry name" value="POLYPRENYL_SYNTHASE_1"/>
    <property type="match status" value="1"/>
</dbReference>
<dbReference type="Proteomes" id="UP001320898">
    <property type="component" value="Unassembled WGS sequence"/>
</dbReference>
<keyword evidence="6" id="KW-0414">Isoprene biosynthesis</keyword>
<accession>A0AAW5R155</accession>
<evidence type="ECO:0000313" key="10">
    <source>
        <dbReference type="Proteomes" id="UP001320898"/>
    </source>
</evidence>
<dbReference type="GO" id="GO:0005737">
    <property type="term" value="C:cytoplasm"/>
    <property type="evidence" value="ECO:0007669"/>
    <property type="project" value="UniProtKB-ARBA"/>
</dbReference>
<name>A0AAW5R155_9HYPH</name>
<evidence type="ECO:0000256" key="4">
    <source>
        <dbReference type="ARBA" id="ARBA00022723"/>
    </source>
</evidence>
<dbReference type="GO" id="GO:0004659">
    <property type="term" value="F:prenyltransferase activity"/>
    <property type="evidence" value="ECO:0007669"/>
    <property type="project" value="InterPro"/>
</dbReference>
<dbReference type="InterPro" id="IPR033749">
    <property type="entry name" value="Polyprenyl_synt_CS"/>
</dbReference>
<comment type="cofactor">
    <cofactor evidence="1">
        <name>Mg(2+)</name>
        <dbReference type="ChEBI" id="CHEBI:18420"/>
    </cofactor>
</comment>
<dbReference type="PANTHER" id="PTHR43281:SF1">
    <property type="entry name" value="FARNESYL DIPHOSPHATE SYNTHASE"/>
    <property type="match status" value="1"/>
</dbReference>
<dbReference type="FunFam" id="1.10.600.10:FF:000001">
    <property type="entry name" value="Geranylgeranyl diphosphate synthase"/>
    <property type="match status" value="1"/>
</dbReference>
<dbReference type="RefSeq" id="WP_261615997.1">
    <property type="nucleotide sequence ID" value="NZ_JALIDZ010000004.1"/>
</dbReference>
<dbReference type="CDD" id="cd00685">
    <property type="entry name" value="Trans_IPPS_HT"/>
    <property type="match status" value="1"/>
</dbReference>
<evidence type="ECO:0000256" key="2">
    <source>
        <dbReference type="ARBA" id="ARBA00006706"/>
    </source>
</evidence>
<evidence type="ECO:0000256" key="7">
    <source>
        <dbReference type="ARBA" id="ARBA00069024"/>
    </source>
</evidence>
<dbReference type="AlphaFoldDB" id="A0AAW5R155"/>
<evidence type="ECO:0000256" key="3">
    <source>
        <dbReference type="ARBA" id="ARBA00022679"/>
    </source>
</evidence>
<evidence type="ECO:0000256" key="8">
    <source>
        <dbReference type="RuleBase" id="RU004466"/>
    </source>
</evidence>
<dbReference type="Gene3D" id="1.10.600.10">
    <property type="entry name" value="Farnesyl Diphosphate Synthase"/>
    <property type="match status" value="1"/>
</dbReference>
<dbReference type="GO" id="GO:0016114">
    <property type="term" value="P:terpenoid biosynthetic process"/>
    <property type="evidence" value="ECO:0007669"/>
    <property type="project" value="UniProtKB-ARBA"/>
</dbReference>
<comment type="similarity">
    <text evidence="2 8">Belongs to the FPP/GGPP synthase family.</text>
</comment>
<evidence type="ECO:0000256" key="5">
    <source>
        <dbReference type="ARBA" id="ARBA00022842"/>
    </source>
</evidence>
<proteinExistence type="inferred from homology"/>
<dbReference type="InterPro" id="IPR000092">
    <property type="entry name" value="Polyprenyl_synt"/>
</dbReference>
<organism evidence="9 10">
    <name type="scientific">Microbaculum marinisediminis</name>
    <dbReference type="NCBI Taxonomy" id="2931392"/>
    <lineage>
        <taxon>Bacteria</taxon>
        <taxon>Pseudomonadati</taxon>
        <taxon>Pseudomonadota</taxon>
        <taxon>Alphaproteobacteria</taxon>
        <taxon>Hyphomicrobiales</taxon>
        <taxon>Tepidamorphaceae</taxon>
        <taxon>Microbaculum</taxon>
    </lineage>
</organism>
<keyword evidence="5" id="KW-0460">Magnesium</keyword>
<comment type="caution">
    <text evidence="9">The sequence shown here is derived from an EMBL/GenBank/DDBJ whole genome shotgun (WGS) entry which is preliminary data.</text>
</comment>
<gene>
    <name evidence="9" type="ORF">MUB46_11260</name>
</gene>
<dbReference type="InterPro" id="IPR008949">
    <property type="entry name" value="Isoprenoid_synthase_dom_sf"/>
</dbReference>
<dbReference type="SFLD" id="SFLDS00005">
    <property type="entry name" value="Isoprenoid_Synthase_Type_I"/>
    <property type="match status" value="1"/>
</dbReference>
<keyword evidence="4" id="KW-0479">Metal-binding</keyword>